<evidence type="ECO:0000256" key="6">
    <source>
        <dbReference type="ARBA" id="ARBA00056497"/>
    </source>
</evidence>
<evidence type="ECO:0000256" key="7">
    <source>
        <dbReference type="HAMAP-Rule" id="MF_00156"/>
    </source>
</evidence>
<dbReference type="FunFam" id="3.20.20.60:FF:000003">
    <property type="entry name" value="3-methyl-2-oxobutanoate hydroxymethyltransferase"/>
    <property type="match status" value="1"/>
</dbReference>
<feature type="binding site" evidence="7 9">
    <location>
        <position position="111"/>
    </location>
    <ligand>
        <name>3-methyl-2-oxobutanoate</name>
        <dbReference type="ChEBI" id="CHEBI:11851"/>
    </ligand>
</feature>
<evidence type="ECO:0000256" key="8">
    <source>
        <dbReference type="PIRSR" id="PIRSR000388-1"/>
    </source>
</evidence>
<dbReference type="KEGG" id="sfc:Spiaf_2830"/>
<dbReference type="GO" id="GO:0003864">
    <property type="term" value="F:3-methyl-2-oxobutanoate hydroxymethyltransferase activity"/>
    <property type="evidence" value="ECO:0007669"/>
    <property type="project" value="UniProtKB-UniRule"/>
</dbReference>
<dbReference type="InterPro" id="IPR015813">
    <property type="entry name" value="Pyrv/PenolPyrv_kinase-like_dom"/>
</dbReference>
<feature type="compositionally biased region" description="Polar residues" evidence="11">
    <location>
        <begin position="262"/>
        <end position="275"/>
    </location>
</feature>
<comment type="catalytic activity">
    <reaction evidence="7">
        <text>(6R)-5,10-methylene-5,6,7,8-tetrahydrofolate + 3-methyl-2-oxobutanoate + H2O = 2-dehydropantoate + (6S)-5,6,7,8-tetrahydrofolate</text>
        <dbReference type="Rhea" id="RHEA:11824"/>
        <dbReference type="ChEBI" id="CHEBI:11561"/>
        <dbReference type="ChEBI" id="CHEBI:11851"/>
        <dbReference type="ChEBI" id="CHEBI:15377"/>
        <dbReference type="ChEBI" id="CHEBI:15636"/>
        <dbReference type="ChEBI" id="CHEBI:57453"/>
        <dbReference type="EC" id="2.1.2.11"/>
    </reaction>
</comment>
<dbReference type="STRING" id="889378.Spiaf_2830"/>
<proteinExistence type="inferred from homology"/>
<keyword evidence="4 7" id="KW-0566">Pantothenate biosynthesis</keyword>
<comment type="similarity">
    <text evidence="2 7">Belongs to the PanB family.</text>
</comment>
<comment type="function">
    <text evidence="6 7">Catalyzes the reversible reaction in which hydroxymethyl group from 5,10-methylenetetrahydrofolate is transferred onto alpha-ketoisovalerate to form ketopantoate.</text>
</comment>
<evidence type="ECO:0000256" key="1">
    <source>
        <dbReference type="ARBA" id="ARBA00005033"/>
    </source>
</evidence>
<dbReference type="InterPro" id="IPR003700">
    <property type="entry name" value="Pantoate_hydroxy_MeTrfase"/>
</dbReference>
<feature type="binding site" evidence="7 9">
    <location>
        <begin position="43"/>
        <end position="44"/>
    </location>
    <ligand>
        <name>3-methyl-2-oxobutanoate</name>
        <dbReference type="ChEBI" id="CHEBI:11851"/>
    </ligand>
</feature>
<keyword evidence="13" id="KW-1185">Reference proteome</keyword>
<dbReference type="GO" id="GO:0008168">
    <property type="term" value="F:methyltransferase activity"/>
    <property type="evidence" value="ECO:0007669"/>
    <property type="project" value="UniProtKB-KW"/>
</dbReference>
<evidence type="ECO:0000256" key="3">
    <source>
        <dbReference type="ARBA" id="ARBA00011424"/>
    </source>
</evidence>
<dbReference type="AlphaFoldDB" id="H9UMW1"/>
<keyword evidence="12" id="KW-0489">Methyltransferase</keyword>
<dbReference type="GO" id="GO:0005737">
    <property type="term" value="C:cytoplasm"/>
    <property type="evidence" value="ECO:0007669"/>
    <property type="project" value="UniProtKB-SubCell"/>
</dbReference>
<dbReference type="HAMAP" id="MF_00156">
    <property type="entry name" value="PanB"/>
    <property type="match status" value="1"/>
</dbReference>
<name>H9UMW1_SPIAZ</name>
<keyword evidence="5 7" id="KW-0808">Transferase</keyword>
<protein>
    <recommendedName>
        <fullName evidence="7">3-methyl-2-oxobutanoate hydroxymethyltransferase</fullName>
        <ecNumber evidence="7">2.1.2.11</ecNumber>
    </recommendedName>
    <alternativeName>
        <fullName evidence="7">Ketopantoate hydroxymethyltransferase</fullName>
        <shortName evidence="7">KPHMT</shortName>
    </alternativeName>
</protein>
<dbReference type="NCBIfam" id="TIGR00222">
    <property type="entry name" value="panB"/>
    <property type="match status" value="1"/>
</dbReference>
<dbReference type="Proteomes" id="UP000007383">
    <property type="component" value="Chromosome"/>
</dbReference>
<feature type="binding site" evidence="7 10">
    <location>
        <position position="43"/>
    </location>
    <ligand>
        <name>Mg(2+)</name>
        <dbReference type="ChEBI" id="CHEBI:18420"/>
    </ligand>
</feature>
<dbReference type="GO" id="GO:0015940">
    <property type="term" value="P:pantothenate biosynthetic process"/>
    <property type="evidence" value="ECO:0007669"/>
    <property type="project" value="UniProtKB-UniRule"/>
</dbReference>
<comment type="subcellular location">
    <subcellularLocation>
        <location evidence="7">Cytoplasm</location>
    </subcellularLocation>
</comment>
<dbReference type="eggNOG" id="COG0413">
    <property type="taxonomic scope" value="Bacteria"/>
</dbReference>
<accession>H9UMW1</accession>
<dbReference type="PATRIC" id="fig|889378.3.peg.2803"/>
<evidence type="ECO:0000256" key="2">
    <source>
        <dbReference type="ARBA" id="ARBA00008676"/>
    </source>
</evidence>
<dbReference type="PANTHER" id="PTHR20881:SF0">
    <property type="entry name" value="3-METHYL-2-OXOBUTANOATE HYDROXYMETHYLTRANSFERASE"/>
    <property type="match status" value="1"/>
</dbReference>
<dbReference type="HOGENOM" id="CLU_036645_1_0_12"/>
<keyword evidence="7 10" id="KW-0479">Metal-binding</keyword>
<dbReference type="Pfam" id="PF02548">
    <property type="entry name" value="Pantoate_transf"/>
    <property type="match status" value="1"/>
</dbReference>
<feature type="binding site" evidence="7 10">
    <location>
        <position position="113"/>
    </location>
    <ligand>
        <name>Mg(2+)</name>
        <dbReference type="ChEBI" id="CHEBI:18420"/>
    </ligand>
</feature>
<keyword evidence="7" id="KW-0963">Cytoplasm</keyword>
<dbReference type="OrthoDB" id="9781789at2"/>
<feature type="region of interest" description="Disordered" evidence="11">
    <location>
        <begin position="255"/>
        <end position="275"/>
    </location>
</feature>
<dbReference type="GO" id="GO:0032259">
    <property type="term" value="P:methylation"/>
    <property type="evidence" value="ECO:0007669"/>
    <property type="project" value="UniProtKB-KW"/>
</dbReference>
<evidence type="ECO:0000313" key="12">
    <source>
        <dbReference type="EMBL" id="AFG38854.1"/>
    </source>
</evidence>
<dbReference type="EMBL" id="CP003282">
    <property type="protein sequence ID" value="AFG38854.1"/>
    <property type="molecule type" value="Genomic_DNA"/>
</dbReference>
<evidence type="ECO:0000256" key="4">
    <source>
        <dbReference type="ARBA" id="ARBA00022655"/>
    </source>
</evidence>
<dbReference type="CDD" id="cd06557">
    <property type="entry name" value="KPHMT-like"/>
    <property type="match status" value="1"/>
</dbReference>
<dbReference type="PANTHER" id="PTHR20881">
    <property type="entry name" value="3-METHYL-2-OXOBUTANOATE HYDROXYMETHYLTRANSFERASE"/>
    <property type="match status" value="1"/>
</dbReference>
<evidence type="ECO:0000256" key="10">
    <source>
        <dbReference type="PIRSR" id="PIRSR000388-3"/>
    </source>
</evidence>
<dbReference type="GO" id="GO:0000287">
    <property type="term" value="F:magnesium ion binding"/>
    <property type="evidence" value="ECO:0007669"/>
    <property type="project" value="TreeGrafter"/>
</dbReference>
<keyword evidence="7 10" id="KW-0460">Magnesium</keyword>
<comment type="pathway">
    <text evidence="1 7">Cofactor biosynthesis; (R)-pantothenate biosynthesis; (R)-pantoate from 3-methyl-2-oxobutanoate: step 1/2.</text>
</comment>
<dbReference type="EC" id="2.1.2.11" evidence="7"/>
<feature type="binding site" evidence="7 10">
    <location>
        <position position="82"/>
    </location>
    <ligand>
        <name>Mg(2+)</name>
        <dbReference type="ChEBI" id="CHEBI:18420"/>
    </ligand>
</feature>
<comment type="subunit">
    <text evidence="3 7">Homodecamer; pentamer of dimers.</text>
</comment>
<dbReference type="SUPFAM" id="SSF51621">
    <property type="entry name" value="Phosphoenolpyruvate/pyruvate domain"/>
    <property type="match status" value="1"/>
</dbReference>
<sequence>MTRLADFPVRKAAGTRLTMLTCYDAVFAALLQETAIDAVLVGDSAAMVMHGQPSTLTADIGMIEAHVRAVRAGAPKLPIVADMPFLSTRTSTPAAVEAAGRLMAAGADGIKIEGLLGHEQLIPHLVQSGIPVMGHLGLTPQSVHVFGGYRVQGRDAAAADAIRQQSLQLQQLGCFGIVLECVPAGLGTEIARELQIPVIGIGAGSLVDGQILVLQDMLGLGTGRVPRFVRRYMDGSADVTTAVTHYIKDVHAGDFPGPNEQYADSANTGDAGSNG</sequence>
<evidence type="ECO:0000256" key="9">
    <source>
        <dbReference type="PIRSR" id="PIRSR000388-2"/>
    </source>
</evidence>
<organism evidence="12 13">
    <name type="scientific">Spirochaeta africana (strain ATCC 700263 / DSM 8902 / Z-7692)</name>
    <dbReference type="NCBI Taxonomy" id="889378"/>
    <lineage>
        <taxon>Bacteria</taxon>
        <taxon>Pseudomonadati</taxon>
        <taxon>Spirochaetota</taxon>
        <taxon>Spirochaetia</taxon>
        <taxon>Spirochaetales</taxon>
        <taxon>Spirochaetaceae</taxon>
        <taxon>Spirochaeta</taxon>
    </lineage>
</organism>
<feature type="binding site" evidence="7 9">
    <location>
        <position position="82"/>
    </location>
    <ligand>
        <name>3-methyl-2-oxobutanoate</name>
        <dbReference type="ChEBI" id="CHEBI:11851"/>
    </ligand>
</feature>
<feature type="active site" description="Proton acceptor" evidence="7 8">
    <location>
        <position position="180"/>
    </location>
</feature>
<evidence type="ECO:0000256" key="5">
    <source>
        <dbReference type="ARBA" id="ARBA00022679"/>
    </source>
</evidence>
<dbReference type="RefSeq" id="WP_014456836.1">
    <property type="nucleotide sequence ID" value="NC_017098.1"/>
</dbReference>
<evidence type="ECO:0000313" key="13">
    <source>
        <dbReference type="Proteomes" id="UP000007383"/>
    </source>
</evidence>
<comment type="cofactor">
    <cofactor evidence="7 10">
        <name>Mg(2+)</name>
        <dbReference type="ChEBI" id="CHEBI:18420"/>
    </cofactor>
    <text evidence="7 10">Binds 1 Mg(2+) ion per subunit.</text>
</comment>
<dbReference type="NCBIfam" id="NF001452">
    <property type="entry name" value="PRK00311.1"/>
    <property type="match status" value="1"/>
</dbReference>
<dbReference type="InterPro" id="IPR040442">
    <property type="entry name" value="Pyrv_kinase-like_dom_sf"/>
</dbReference>
<dbReference type="PIRSF" id="PIRSF000388">
    <property type="entry name" value="Pantoate_hydroxy_MeTrfase"/>
    <property type="match status" value="1"/>
</dbReference>
<reference evidence="13" key="1">
    <citation type="journal article" date="2013" name="Stand. Genomic Sci.">
        <title>Complete genome sequence of the halophilic bacterium Spirochaeta africana type strain (Z-7692(T)) from the alkaline Lake Magadi in the East African Rift.</title>
        <authorList>
            <person name="Liolos K."/>
            <person name="Abt B."/>
            <person name="Scheuner C."/>
            <person name="Teshima H."/>
            <person name="Held B."/>
            <person name="Lapidus A."/>
            <person name="Nolan M."/>
            <person name="Lucas S."/>
            <person name="Deshpande S."/>
            <person name="Cheng J.F."/>
            <person name="Tapia R."/>
            <person name="Goodwin L.A."/>
            <person name="Pitluck S."/>
            <person name="Pagani I."/>
            <person name="Ivanova N."/>
            <person name="Mavromatis K."/>
            <person name="Mikhailova N."/>
            <person name="Huntemann M."/>
            <person name="Pati A."/>
            <person name="Chen A."/>
            <person name="Palaniappan K."/>
            <person name="Land M."/>
            <person name="Rohde M."/>
            <person name="Tindall B.J."/>
            <person name="Detter J.C."/>
            <person name="Goker M."/>
            <person name="Bristow J."/>
            <person name="Eisen J.A."/>
            <person name="Markowitz V."/>
            <person name="Hugenholtz P."/>
            <person name="Woyke T."/>
            <person name="Klenk H.P."/>
            <person name="Kyrpides N.C."/>
        </authorList>
    </citation>
    <scope>NUCLEOTIDE SEQUENCE</scope>
    <source>
        <strain evidence="13">ATCC 700263 / DSM 8902 / Z-7692</strain>
    </source>
</reference>
<dbReference type="Gene3D" id="3.20.20.60">
    <property type="entry name" value="Phosphoenolpyruvate-binding domains"/>
    <property type="match status" value="1"/>
</dbReference>
<evidence type="ECO:0000256" key="11">
    <source>
        <dbReference type="SAM" id="MobiDB-lite"/>
    </source>
</evidence>
<gene>
    <name evidence="7" type="primary">panB</name>
    <name evidence="12" type="ordered locus">Spiaf_2830</name>
</gene>
<dbReference type="UniPathway" id="UPA00028">
    <property type="reaction ID" value="UER00003"/>
</dbReference>